<dbReference type="Gene3D" id="2.60.120.730">
    <property type="match status" value="2"/>
</dbReference>
<dbReference type="InterPro" id="IPR041377">
    <property type="entry name" value="P2_N"/>
</dbReference>
<proteinExistence type="predicted"/>
<comment type="caution">
    <text evidence="3">The sequence shown here is derived from an EMBL/GenBank/DDBJ whole genome shotgun (WGS) entry which is preliminary data.</text>
</comment>
<evidence type="ECO:0000259" key="1">
    <source>
        <dbReference type="Pfam" id="PF18628"/>
    </source>
</evidence>
<keyword evidence="4" id="KW-1185">Reference proteome</keyword>
<dbReference type="AlphaFoldDB" id="E8LW42"/>
<name>E8LW42_9VIBR</name>
<dbReference type="EMBL" id="AEVS01000075">
    <property type="protein sequence ID" value="EGA65096.1"/>
    <property type="molecule type" value="Genomic_DNA"/>
</dbReference>
<organism evidence="3 4">
    <name type="scientific">Vibrio brasiliensis LMG 20546</name>
    <dbReference type="NCBI Taxonomy" id="945543"/>
    <lineage>
        <taxon>Bacteria</taxon>
        <taxon>Pseudomonadati</taxon>
        <taxon>Pseudomonadota</taxon>
        <taxon>Gammaproteobacteria</taxon>
        <taxon>Vibrionales</taxon>
        <taxon>Vibrionaceae</taxon>
        <taxon>Vibrio</taxon>
        <taxon>Vibrio oreintalis group</taxon>
    </lineage>
</organism>
<dbReference type="OrthoDB" id="6194061at2"/>
<dbReference type="RefSeq" id="WP_006880066.1">
    <property type="nucleotide sequence ID" value="NZ_AEVS01000075.1"/>
</dbReference>
<dbReference type="STRING" id="945543.VIBR0546_09127"/>
<dbReference type="InterPro" id="IPR057915">
    <property type="entry name" value="P2_C"/>
</dbReference>
<feature type="domain" description="Viral coat protein P2 C-terminal" evidence="2">
    <location>
        <begin position="173"/>
        <end position="291"/>
    </location>
</feature>
<dbReference type="Pfam" id="PF25513">
    <property type="entry name" value="P2_C"/>
    <property type="match status" value="1"/>
</dbReference>
<evidence type="ECO:0000259" key="2">
    <source>
        <dbReference type="Pfam" id="PF25513"/>
    </source>
</evidence>
<dbReference type="InterPro" id="IPR053751">
    <property type="entry name" value="Viral_Major_Capsid_sf"/>
</dbReference>
<feature type="domain" description="Viral coat protein P2 N-terminal" evidence="1">
    <location>
        <begin position="31"/>
        <end position="160"/>
    </location>
</feature>
<gene>
    <name evidence="3" type="ORF">VIBR0546_09127</name>
</gene>
<reference evidence="3 4" key="1">
    <citation type="journal article" date="2012" name="Int. J. Syst. Evol. Microbiol.">
        <title>Vibrio caribbeanicus sp. nov., isolated from the marine sponge Scleritoderma cyanea.</title>
        <authorList>
            <person name="Hoffmann M."/>
            <person name="Monday S.R."/>
            <person name="Allard M.W."/>
            <person name="Strain E.A."/>
            <person name="Whittaker P."/>
            <person name="Naum M."/>
            <person name="McCarthy P.J."/>
            <person name="Lopez J.V."/>
            <person name="Fischer M."/>
            <person name="Brown E.W."/>
        </authorList>
    </citation>
    <scope>NUCLEOTIDE SEQUENCE [LARGE SCALE GENOMIC DNA]</scope>
    <source>
        <strain evidence="3 4">LMG 20546</strain>
    </source>
</reference>
<protein>
    <submittedName>
        <fullName evidence="3">Putative outer membrane receptor protein</fullName>
    </submittedName>
</protein>
<dbReference type="Proteomes" id="UP000004371">
    <property type="component" value="Unassembled WGS sequence"/>
</dbReference>
<evidence type="ECO:0000313" key="3">
    <source>
        <dbReference type="EMBL" id="EGA65096.1"/>
    </source>
</evidence>
<dbReference type="Pfam" id="PF18628">
    <property type="entry name" value="P2_N"/>
    <property type="match status" value="1"/>
</dbReference>
<sequence>MATPQKEQAARVQTKGVYDVRQVDLQPFRNGLPYGKEAVLDITDLYTYSSICLKVDLPIKRLGRVSLERNGREIFGVPAEFFQMRDEYLKNPTQLKGVDGATQTRLTIDFADENLKTLLGIRRGELVMLDGERLTLKVQVKAKASGDPDMPSFHATARVSSAQTVRFDQIKFLHTSVTHSLVGAQKHDFPFAGINNRIRRIFVRTENDDITKVTIKRDNAIEREISVEDLRYNQKRYGDKLPPSAGFWIDFVELGWANDTAFIPAALNSLKLELDKRTTGEVEFFVELLEVEAQLSD</sequence>
<dbReference type="eggNOG" id="ENOG5034B3J">
    <property type="taxonomic scope" value="Bacteria"/>
</dbReference>
<evidence type="ECO:0000313" key="4">
    <source>
        <dbReference type="Proteomes" id="UP000004371"/>
    </source>
</evidence>
<accession>E8LW42</accession>
<keyword evidence="3" id="KW-0675">Receptor</keyword>